<keyword evidence="2" id="KW-1185">Reference proteome</keyword>
<dbReference type="OrthoDB" id="5518005at2"/>
<dbReference type="AlphaFoldDB" id="A0A3A8QWK6"/>
<dbReference type="Proteomes" id="UP000267003">
    <property type="component" value="Unassembled WGS sequence"/>
</dbReference>
<name>A0A3A8QWK6_9BACT</name>
<dbReference type="EMBL" id="RAWK01000019">
    <property type="protein sequence ID" value="RKH72947.1"/>
    <property type="molecule type" value="Genomic_DNA"/>
</dbReference>
<evidence type="ECO:0000313" key="2">
    <source>
        <dbReference type="Proteomes" id="UP000267003"/>
    </source>
</evidence>
<comment type="caution">
    <text evidence="1">The sequence shown here is derived from an EMBL/GenBank/DDBJ whole genome shotgun (WGS) entry which is preliminary data.</text>
</comment>
<organism evidence="1 2">
    <name type="scientific">Corallococcus aberystwythensis</name>
    <dbReference type="NCBI Taxonomy" id="2316722"/>
    <lineage>
        <taxon>Bacteria</taxon>
        <taxon>Pseudomonadati</taxon>
        <taxon>Myxococcota</taxon>
        <taxon>Myxococcia</taxon>
        <taxon>Myxococcales</taxon>
        <taxon>Cystobacterineae</taxon>
        <taxon>Myxococcaceae</taxon>
        <taxon>Corallococcus</taxon>
    </lineage>
</organism>
<evidence type="ECO:0000313" key="1">
    <source>
        <dbReference type="EMBL" id="RKH72947.1"/>
    </source>
</evidence>
<gene>
    <name evidence="1" type="ORF">D7W81_04990</name>
</gene>
<reference evidence="2" key="1">
    <citation type="submission" date="2018-09" db="EMBL/GenBank/DDBJ databases">
        <authorList>
            <person name="Livingstone P.G."/>
            <person name="Whitworth D.E."/>
        </authorList>
    </citation>
    <scope>NUCLEOTIDE SEQUENCE [LARGE SCALE GENOMIC DNA]</scope>
    <source>
        <strain evidence="2">AB050A</strain>
    </source>
</reference>
<sequence>MQIVLNEQKLQQVIATALHELMEHASKGLPDTGTFPALSTRFACGELLKGVGDVELRLAPLSGDAGKQERFFEVRASTPSGGSQSSSWVFYGRSAALKEVLKNEAALKGKIRTAVVAAAESLLRHELG</sequence>
<proteinExistence type="predicted"/>
<accession>A0A3A8QWK6</accession>
<protein>
    <submittedName>
        <fullName evidence="1">Uncharacterized protein</fullName>
    </submittedName>
</protein>
<dbReference type="RefSeq" id="WP_120554160.1">
    <property type="nucleotide sequence ID" value="NZ_RAWK01000019.1"/>
</dbReference>